<accession>A0A8W8I0M8</accession>
<dbReference type="PROSITE" id="PS01186">
    <property type="entry name" value="EGF_2"/>
    <property type="match status" value="1"/>
</dbReference>
<dbReference type="PANTHER" id="PTHR47333:SF4">
    <property type="entry name" value="EGF-LIKE DOMAIN-CONTAINING PROTEIN"/>
    <property type="match status" value="1"/>
</dbReference>
<keyword evidence="5" id="KW-0245">EGF-like domain</keyword>
<sequence length="169" mass="18959">MEFWRRKFGGLLIFHVFVLCCMEMRLVGGQSNPQQRRYWYQRDGNVSPRTRDNPHLLRGPNTCGSISRRYCCQGWTQQPGQYRCIIPICQLGCSGGTCIRPNLCLCSNGQPSTSCQAAVTCNPECKNGGRCIGKDRCACTYGYSGPRCENGTVVYNVNPFLDLNQTPLL</sequence>
<name>A0A8W8I0M8_MAGGI</name>
<keyword evidence="5" id="KW-1015">Disulfide bond</keyword>
<dbReference type="Pfam" id="PF18193">
    <property type="entry name" value="Fibrillin_U_N"/>
    <property type="match status" value="1"/>
</dbReference>
<keyword evidence="2" id="KW-0964">Secreted</keyword>
<feature type="disulfide bond" evidence="5">
    <location>
        <begin position="139"/>
        <end position="148"/>
    </location>
</feature>
<evidence type="ECO:0000256" key="4">
    <source>
        <dbReference type="ARBA" id="ARBA00023180"/>
    </source>
</evidence>
<feature type="disulfide bond" evidence="5">
    <location>
        <begin position="121"/>
        <end position="131"/>
    </location>
</feature>
<feature type="domain" description="EGF-like" evidence="7">
    <location>
        <begin position="117"/>
        <end position="149"/>
    </location>
</feature>
<organism evidence="8 9">
    <name type="scientific">Magallana gigas</name>
    <name type="common">Pacific oyster</name>
    <name type="synonym">Crassostrea gigas</name>
    <dbReference type="NCBI Taxonomy" id="29159"/>
    <lineage>
        <taxon>Eukaryota</taxon>
        <taxon>Metazoa</taxon>
        <taxon>Spiralia</taxon>
        <taxon>Lophotrochozoa</taxon>
        <taxon>Mollusca</taxon>
        <taxon>Bivalvia</taxon>
        <taxon>Autobranchia</taxon>
        <taxon>Pteriomorphia</taxon>
        <taxon>Ostreida</taxon>
        <taxon>Ostreoidea</taxon>
        <taxon>Ostreidae</taxon>
        <taxon>Magallana</taxon>
    </lineage>
</organism>
<dbReference type="InterPro" id="IPR052080">
    <property type="entry name" value="vWF_C/EGF_Fibrillin"/>
</dbReference>
<dbReference type="InterPro" id="IPR040872">
    <property type="entry name" value="Fibrillin_U_N"/>
</dbReference>
<dbReference type="PROSITE" id="PS00022">
    <property type="entry name" value="EGF_1"/>
    <property type="match status" value="1"/>
</dbReference>
<evidence type="ECO:0000259" key="7">
    <source>
        <dbReference type="PROSITE" id="PS50026"/>
    </source>
</evidence>
<evidence type="ECO:0000256" key="6">
    <source>
        <dbReference type="SAM" id="SignalP"/>
    </source>
</evidence>
<comment type="caution">
    <text evidence="5">Lacks conserved residue(s) required for the propagation of feature annotation.</text>
</comment>
<keyword evidence="3 6" id="KW-0732">Signal</keyword>
<dbReference type="GO" id="GO:0005576">
    <property type="term" value="C:extracellular region"/>
    <property type="evidence" value="ECO:0007669"/>
    <property type="project" value="UniProtKB-SubCell"/>
</dbReference>
<dbReference type="PANTHER" id="PTHR47333">
    <property type="entry name" value="VON WILLEBRAND FACTOR C AND EGF DOMAIN-CONTAINING PROTEIN"/>
    <property type="match status" value="1"/>
</dbReference>
<feature type="signal peptide" evidence="6">
    <location>
        <begin position="1"/>
        <end position="29"/>
    </location>
</feature>
<dbReference type="AlphaFoldDB" id="A0A8W8I0M8"/>
<dbReference type="PROSITE" id="PS50026">
    <property type="entry name" value="EGF_3"/>
    <property type="match status" value="1"/>
</dbReference>
<dbReference type="InterPro" id="IPR000742">
    <property type="entry name" value="EGF"/>
</dbReference>
<keyword evidence="4" id="KW-0325">Glycoprotein</keyword>
<protein>
    <recommendedName>
        <fullName evidence="7">EGF-like domain-containing protein</fullName>
    </recommendedName>
</protein>
<reference evidence="8" key="1">
    <citation type="submission" date="2022-08" db="UniProtKB">
        <authorList>
            <consortium name="EnsemblMetazoa"/>
        </authorList>
    </citation>
    <scope>IDENTIFICATION</scope>
    <source>
        <strain evidence="8">05x7-T-G4-1.051#20</strain>
    </source>
</reference>
<dbReference type="EnsemblMetazoa" id="G11839.1">
    <property type="protein sequence ID" value="G11839.1:cds"/>
    <property type="gene ID" value="G11839"/>
</dbReference>
<dbReference type="Gene3D" id="2.10.25.10">
    <property type="entry name" value="Laminin"/>
    <property type="match status" value="2"/>
</dbReference>
<evidence type="ECO:0000256" key="3">
    <source>
        <dbReference type="ARBA" id="ARBA00022729"/>
    </source>
</evidence>
<evidence type="ECO:0000256" key="5">
    <source>
        <dbReference type="PROSITE-ProRule" id="PRU00076"/>
    </source>
</evidence>
<evidence type="ECO:0000313" key="9">
    <source>
        <dbReference type="Proteomes" id="UP000005408"/>
    </source>
</evidence>
<evidence type="ECO:0000313" key="8">
    <source>
        <dbReference type="EnsemblMetazoa" id="G11839.1:cds"/>
    </source>
</evidence>
<evidence type="ECO:0000256" key="2">
    <source>
        <dbReference type="ARBA" id="ARBA00022525"/>
    </source>
</evidence>
<dbReference type="Proteomes" id="UP000005408">
    <property type="component" value="Unassembled WGS sequence"/>
</dbReference>
<comment type="subcellular location">
    <subcellularLocation>
        <location evidence="1">Secreted</location>
    </subcellularLocation>
</comment>
<keyword evidence="9" id="KW-1185">Reference proteome</keyword>
<feature type="chain" id="PRO_5036494458" description="EGF-like domain-containing protein" evidence="6">
    <location>
        <begin position="30"/>
        <end position="169"/>
    </location>
</feature>
<dbReference type="SMART" id="SM00181">
    <property type="entry name" value="EGF"/>
    <property type="match status" value="2"/>
</dbReference>
<proteinExistence type="predicted"/>
<dbReference type="SUPFAM" id="SSF57196">
    <property type="entry name" value="EGF/Laminin"/>
    <property type="match status" value="1"/>
</dbReference>
<evidence type="ECO:0000256" key="1">
    <source>
        <dbReference type="ARBA" id="ARBA00004613"/>
    </source>
</evidence>